<name>A0AAN6MIM1_9PEZI</name>
<dbReference type="Proteomes" id="UP001303889">
    <property type="component" value="Unassembled WGS sequence"/>
</dbReference>
<dbReference type="PROSITE" id="PS50088">
    <property type="entry name" value="ANK_REPEAT"/>
    <property type="match status" value="2"/>
</dbReference>
<feature type="repeat" description="ANK" evidence="3">
    <location>
        <begin position="77"/>
        <end position="109"/>
    </location>
</feature>
<reference evidence="4" key="2">
    <citation type="submission" date="2023-05" db="EMBL/GenBank/DDBJ databases">
        <authorList>
            <consortium name="Lawrence Berkeley National Laboratory"/>
            <person name="Steindorff A."/>
            <person name="Hensen N."/>
            <person name="Bonometti L."/>
            <person name="Westerberg I."/>
            <person name="Brannstrom I.O."/>
            <person name="Guillou S."/>
            <person name="Cros-Aarteil S."/>
            <person name="Calhoun S."/>
            <person name="Haridas S."/>
            <person name="Kuo A."/>
            <person name="Mondo S."/>
            <person name="Pangilinan J."/>
            <person name="Riley R."/>
            <person name="Labutti K."/>
            <person name="Andreopoulos B."/>
            <person name="Lipzen A."/>
            <person name="Chen C."/>
            <person name="Yanf M."/>
            <person name="Daum C."/>
            <person name="Ng V."/>
            <person name="Clum A."/>
            <person name="Ohm R."/>
            <person name="Martin F."/>
            <person name="Silar P."/>
            <person name="Natvig D."/>
            <person name="Lalanne C."/>
            <person name="Gautier V."/>
            <person name="Ament-Velasquez S.L."/>
            <person name="Kruys A."/>
            <person name="Hutchinson M.I."/>
            <person name="Powell A.J."/>
            <person name="Barry K."/>
            <person name="Miller A.N."/>
            <person name="Grigoriev I.V."/>
            <person name="Debuchy R."/>
            <person name="Gladieux P."/>
            <person name="Thoren M.H."/>
            <person name="Johannesson H."/>
        </authorList>
    </citation>
    <scope>NUCLEOTIDE SEQUENCE</scope>
    <source>
        <strain evidence="4">CBS 103.79</strain>
    </source>
</reference>
<dbReference type="Pfam" id="PF00023">
    <property type="entry name" value="Ank"/>
    <property type="match status" value="1"/>
</dbReference>
<dbReference type="Pfam" id="PF12796">
    <property type="entry name" value="Ank_2"/>
    <property type="match status" value="2"/>
</dbReference>
<keyword evidence="1" id="KW-0677">Repeat</keyword>
<reference evidence="4" key="1">
    <citation type="journal article" date="2023" name="Mol. Phylogenet. Evol.">
        <title>Genome-scale phylogeny and comparative genomics of the fungal order Sordariales.</title>
        <authorList>
            <person name="Hensen N."/>
            <person name="Bonometti L."/>
            <person name="Westerberg I."/>
            <person name="Brannstrom I.O."/>
            <person name="Guillou S."/>
            <person name="Cros-Aarteil S."/>
            <person name="Calhoun S."/>
            <person name="Haridas S."/>
            <person name="Kuo A."/>
            <person name="Mondo S."/>
            <person name="Pangilinan J."/>
            <person name="Riley R."/>
            <person name="LaButti K."/>
            <person name="Andreopoulos B."/>
            <person name="Lipzen A."/>
            <person name="Chen C."/>
            <person name="Yan M."/>
            <person name="Daum C."/>
            <person name="Ng V."/>
            <person name="Clum A."/>
            <person name="Steindorff A."/>
            <person name="Ohm R.A."/>
            <person name="Martin F."/>
            <person name="Silar P."/>
            <person name="Natvig D.O."/>
            <person name="Lalanne C."/>
            <person name="Gautier V."/>
            <person name="Ament-Velasquez S.L."/>
            <person name="Kruys A."/>
            <person name="Hutchinson M.I."/>
            <person name="Powell A.J."/>
            <person name="Barry K."/>
            <person name="Miller A.N."/>
            <person name="Grigoriev I.V."/>
            <person name="Debuchy R."/>
            <person name="Gladieux P."/>
            <person name="Hiltunen Thoren M."/>
            <person name="Johannesson H."/>
        </authorList>
    </citation>
    <scope>NUCLEOTIDE SEQUENCE</scope>
    <source>
        <strain evidence="4">CBS 103.79</strain>
    </source>
</reference>
<evidence type="ECO:0000256" key="3">
    <source>
        <dbReference type="PROSITE-ProRule" id="PRU00023"/>
    </source>
</evidence>
<dbReference type="PANTHER" id="PTHR24198">
    <property type="entry name" value="ANKYRIN REPEAT AND PROTEIN KINASE DOMAIN-CONTAINING PROTEIN"/>
    <property type="match status" value="1"/>
</dbReference>
<evidence type="ECO:0000313" key="4">
    <source>
        <dbReference type="EMBL" id="KAK3901570.1"/>
    </source>
</evidence>
<evidence type="ECO:0000256" key="2">
    <source>
        <dbReference type="ARBA" id="ARBA00023043"/>
    </source>
</evidence>
<gene>
    <name evidence="4" type="ORF">C8A05DRAFT_16272</name>
</gene>
<organism evidence="4 5">
    <name type="scientific">Staphylotrichum tortipilum</name>
    <dbReference type="NCBI Taxonomy" id="2831512"/>
    <lineage>
        <taxon>Eukaryota</taxon>
        <taxon>Fungi</taxon>
        <taxon>Dikarya</taxon>
        <taxon>Ascomycota</taxon>
        <taxon>Pezizomycotina</taxon>
        <taxon>Sordariomycetes</taxon>
        <taxon>Sordariomycetidae</taxon>
        <taxon>Sordariales</taxon>
        <taxon>Chaetomiaceae</taxon>
        <taxon>Staphylotrichum</taxon>
    </lineage>
</organism>
<dbReference type="SMART" id="SM00248">
    <property type="entry name" value="ANK"/>
    <property type="match status" value="6"/>
</dbReference>
<keyword evidence="5" id="KW-1185">Reference proteome</keyword>
<dbReference type="PROSITE" id="PS50297">
    <property type="entry name" value="ANK_REP_REGION"/>
    <property type="match status" value="2"/>
</dbReference>
<dbReference type="AlphaFoldDB" id="A0AAN6MIM1"/>
<comment type="caution">
    <text evidence="4">The sequence shown here is derived from an EMBL/GenBank/DDBJ whole genome shotgun (WGS) entry which is preliminary data.</text>
</comment>
<evidence type="ECO:0000256" key="1">
    <source>
        <dbReference type="ARBA" id="ARBA00022737"/>
    </source>
</evidence>
<evidence type="ECO:0000313" key="5">
    <source>
        <dbReference type="Proteomes" id="UP001303889"/>
    </source>
</evidence>
<sequence>MPSQLRITRNASCTFQRTSYGLTPYLEHLISREGAAAVTRADVDGETPLFHSAKAGHTAVVKLLLAVGADPNPEDRSGHKPLHLAAKNNHAGVVTALLAAGVSPLTEKTREGPRTTFPLPGGPRTKGSTPLMYACRAGHVAAVEAFLPWIHDIGTVHWALDWASRAGEAQVVKRLFLLLAGADMHRRDGFSQTPLHHAAHQPALLRLLLRASADPNVESKLGGTLLHTQLSLEGGWEVVKLLVEEGKANINKRRLRDGKTPFMAMIDKDGDLNVGVRFIHAFGPDCTIADNASNCPPHAAAQCGHEWGESCASPWDKLVDPPRRRRKGWPTELQARDSVGTTTTAPHITQESHITTSFLPCLYLPQYEMSYPLGV</sequence>
<dbReference type="SUPFAM" id="SSF48403">
    <property type="entry name" value="Ankyrin repeat"/>
    <property type="match status" value="1"/>
</dbReference>
<dbReference type="InterPro" id="IPR002110">
    <property type="entry name" value="Ankyrin_rpt"/>
</dbReference>
<proteinExistence type="predicted"/>
<dbReference type="PANTHER" id="PTHR24198:SF165">
    <property type="entry name" value="ANKYRIN REPEAT-CONTAINING PROTEIN-RELATED"/>
    <property type="match status" value="1"/>
</dbReference>
<feature type="repeat" description="ANK" evidence="3">
    <location>
        <begin position="44"/>
        <end position="76"/>
    </location>
</feature>
<dbReference type="EMBL" id="MU855570">
    <property type="protein sequence ID" value="KAK3901570.1"/>
    <property type="molecule type" value="Genomic_DNA"/>
</dbReference>
<dbReference type="InterPro" id="IPR036770">
    <property type="entry name" value="Ankyrin_rpt-contain_sf"/>
</dbReference>
<keyword evidence="2 3" id="KW-0040">ANK repeat</keyword>
<protein>
    <submittedName>
        <fullName evidence="4">Ankyrin repeat-containing domain protein</fullName>
    </submittedName>
</protein>
<dbReference type="Gene3D" id="1.25.40.20">
    <property type="entry name" value="Ankyrin repeat-containing domain"/>
    <property type="match status" value="1"/>
</dbReference>
<accession>A0AAN6MIM1</accession>